<dbReference type="Proteomes" id="UP001479520">
    <property type="component" value="Chromosome"/>
</dbReference>
<dbReference type="CDD" id="cd00082">
    <property type="entry name" value="HisKA"/>
    <property type="match status" value="1"/>
</dbReference>
<dbReference type="SUPFAM" id="SSF55874">
    <property type="entry name" value="ATPase domain of HSP90 chaperone/DNA topoisomerase II/histidine kinase"/>
    <property type="match status" value="1"/>
</dbReference>
<evidence type="ECO:0000256" key="1">
    <source>
        <dbReference type="ARBA" id="ARBA00000085"/>
    </source>
</evidence>
<keyword evidence="5" id="KW-0597">Phosphoprotein</keyword>
<dbReference type="InterPro" id="IPR036890">
    <property type="entry name" value="HATPase_C_sf"/>
</dbReference>
<dbReference type="Gene3D" id="3.30.565.10">
    <property type="entry name" value="Histidine kinase-like ATPase, C-terminal domain"/>
    <property type="match status" value="1"/>
</dbReference>
<dbReference type="Pfam" id="PF00512">
    <property type="entry name" value="HisKA"/>
    <property type="match status" value="1"/>
</dbReference>
<evidence type="ECO:0000313" key="18">
    <source>
        <dbReference type="Proteomes" id="UP001479520"/>
    </source>
</evidence>
<keyword evidence="12 14" id="KW-0902">Two-component regulatory system</keyword>
<evidence type="ECO:0000256" key="9">
    <source>
        <dbReference type="ARBA" id="ARBA00022777"/>
    </source>
</evidence>
<dbReference type="PANTHER" id="PTHR45436:SF15">
    <property type="entry name" value="SENSOR HISTIDINE KINASE CUSS"/>
    <property type="match status" value="1"/>
</dbReference>
<dbReference type="Pfam" id="PF00672">
    <property type="entry name" value="HAMP"/>
    <property type="match status" value="1"/>
</dbReference>
<evidence type="ECO:0000259" key="15">
    <source>
        <dbReference type="PROSITE" id="PS50109"/>
    </source>
</evidence>
<keyword evidence="13 14" id="KW-0472">Membrane</keyword>
<evidence type="ECO:0000256" key="5">
    <source>
        <dbReference type="ARBA" id="ARBA00022553"/>
    </source>
</evidence>
<dbReference type="GO" id="GO:0004673">
    <property type="term" value="F:protein histidine kinase activity"/>
    <property type="evidence" value="ECO:0007669"/>
    <property type="project" value="UniProtKB-EC"/>
</dbReference>
<dbReference type="PROSITE" id="PS50109">
    <property type="entry name" value="HIS_KIN"/>
    <property type="match status" value="1"/>
</dbReference>
<evidence type="ECO:0000256" key="7">
    <source>
        <dbReference type="ARBA" id="ARBA00022692"/>
    </source>
</evidence>
<organism evidence="17 18">
    <name type="scientific">Azonexus hydrophilus</name>
    <dbReference type="NCBI Taxonomy" id="418702"/>
    <lineage>
        <taxon>Bacteria</taxon>
        <taxon>Pseudomonadati</taxon>
        <taxon>Pseudomonadota</taxon>
        <taxon>Betaproteobacteria</taxon>
        <taxon>Rhodocyclales</taxon>
        <taxon>Azonexaceae</taxon>
        <taxon>Azonexus</taxon>
    </lineage>
</organism>
<dbReference type="RefSeq" id="WP_341744115.1">
    <property type="nucleotide sequence ID" value="NZ_CP151406.1"/>
</dbReference>
<dbReference type="PROSITE" id="PS50885">
    <property type="entry name" value="HAMP"/>
    <property type="match status" value="1"/>
</dbReference>
<evidence type="ECO:0000256" key="11">
    <source>
        <dbReference type="ARBA" id="ARBA00022989"/>
    </source>
</evidence>
<proteinExistence type="predicted"/>
<keyword evidence="4 14" id="KW-0997">Cell inner membrane</keyword>
<keyword evidence="8 14" id="KW-0547">Nucleotide-binding</keyword>
<evidence type="ECO:0000256" key="4">
    <source>
        <dbReference type="ARBA" id="ARBA00022519"/>
    </source>
</evidence>
<dbReference type="EMBL" id="CP151406">
    <property type="protein sequence ID" value="WZJ22245.1"/>
    <property type="molecule type" value="Genomic_DNA"/>
</dbReference>
<evidence type="ECO:0000256" key="14">
    <source>
        <dbReference type="RuleBase" id="RU364088"/>
    </source>
</evidence>
<keyword evidence="7 14" id="KW-0812">Transmembrane</keyword>
<keyword evidence="3 14" id="KW-1003">Cell membrane</keyword>
<keyword evidence="11 14" id="KW-1133">Transmembrane helix</keyword>
<evidence type="ECO:0000256" key="3">
    <source>
        <dbReference type="ARBA" id="ARBA00022475"/>
    </source>
</evidence>
<protein>
    <recommendedName>
        <fullName evidence="14">Sensor protein</fullName>
        <ecNumber evidence="14">2.7.13.3</ecNumber>
    </recommendedName>
</protein>
<dbReference type="SMART" id="SM00387">
    <property type="entry name" value="HATPase_c"/>
    <property type="match status" value="1"/>
</dbReference>
<dbReference type="SMART" id="SM00304">
    <property type="entry name" value="HAMP"/>
    <property type="match status" value="1"/>
</dbReference>
<dbReference type="InterPro" id="IPR003594">
    <property type="entry name" value="HATPase_dom"/>
</dbReference>
<evidence type="ECO:0000256" key="10">
    <source>
        <dbReference type="ARBA" id="ARBA00022840"/>
    </source>
</evidence>
<evidence type="ECO:0000256" key="6">
    <source>
        <dbReference type="ARBA" id="ARBA00022679"/>
    </source>
</evidence>
<evidence type="ECO:0000313" key="17">
    <source>
        <dbReference type="EMBL" id="WZJ22245.1"/>
    </source>
</evidence>
<dbReference type="PRINTS" id="PR00344">
    <property type="entry name" value="BCTRLSENSOR"/>
</dbReference>
<dbReference type="Gene3D" id="1.10.287.130">
    <property type="match status" value="1"/>
</dbReference>
<comment type="catalytic activity">
    <reaction evidence="1 14">
        <text>ATP + protein L-histidine = ADP + protein N-phospho-L-histidine.</text>
        <dbReference type="EC" id="2.7.13.3"/>
    </reaction>
</comment>
<dbReference type="InterPro" id="IPR003660">
    <property type="entry name" value="HAMP_dom"/>
</dbReference>
<dbReference type="NCBIfam" id="TIGR01386">
    <property type="entry name" value="cztS_silS_copS"/>
    <property type="match status" value="1"/>
</dbReference>
<accession>A0ABZ2XLI9</accession>
<dbReference type="Pfam" id="PF02518">
    <property type="entry name" value="HATPase_c"/>
    <property type="match status" value="1"/>
</dbReference>
<keyword evidence="6 14" id="KW-0808">Transferase</keyword>
<dbReference type="Gene3D" id="6.10.340.10">
    <property type="match status" value="1"/>
</dbReference>
<dbReference type="InterPro" id="IPR005467">
    <property type="entry name" value="His_kinase_dom"/>
</dbReference>
<name>A0ABZ2XLI9_9RHOO</name>
<dbReference type="PANTHER" id="PTHR45436">
    <property type="entry name" value="SENSOR HISTIDINE KINASE YKOH"/>
    <property type="match status" value="1"/>
</dbReference>
<evidence type="ECO:0000256" key="13">
    <source>
        <dbReference type="ARBA" id="ARBA00023136"/>
    </source>
</evidence>
<dbReference type="InterPro" id="IPR004358">
    <property type="entry name" value="Sig_transdc_His_kin-like_C"/>
</dbReference>
<feature type="domain" description="Histidine kinase" evidence="15">
    <location>
        <begin position="251"/>
        <end position="465"/>
    </location>
</feature>
<keyword evidence="9 14" id="KW-0418">Kinase</keyword>
<evidence type="ECO:0000256" key="2">
    <source>
        <dbReference type="ARBA" id="ARBA00004429"/>
    </source>
</evidence>
<comment type="subcellular location">
    <subcellularLocation>
        <location evidence="2">Cell inner membrane</location>
        <topology evidence="2">Multi-pass membrane protein</topology>
    </subcellularLocation>
</comment>
<evidence type="ECO:0000256" key="12">
    <source>
        <dbReference type="ARBA" id="ARBA00023012"/>
    </source>
</evidence>
<feature type="transmembrane region" description="Helical" evidence="14">
    <location>
        <begin position="170"/>
        <end position="189"/>
    </location>
</feature>
<keyword evidence="10 14" id="KW-0067">ATP-binding</keyword>
<evidence type="ECO:0000256" key="8">
    <source>
        <dbReference type="ARBA" id="ARBA00022741"/>
    </source>
</evidence>
<dbReference type="CDD" id="cd06225">
    <property type="entry name" value="HAMP"/>
    <property type="match status" value="1"/>
</dbReference>
<evidence type="ECO:0000259" key="16">
    <source>
        <dbReference type="PROSITE" id="PS50885"/>
    </source>
</evidence>
<gene>
    <name evidence="17" type="ORF">AADV58_03580</name>
</gene>
<comment type="function">
    <text evidence="14">Member of a two-component regulatory system.</text>
</comment>
<dbReference type="SMART" id="SM00388">
    <property type="entry name" value="HisKA"/>
    <property type="match status" value="1"/>
</dbReference>
<dbReference type="InterPro" id="IPR050428">
    <property type="entry name" value="TCS_sensor_his_kinase"/>
</dbReference>
<dbReference type="EC" id="2.7.13.3" evidence="14"/>
<dbReference type="InterPro" id="IPR006290">
    <property type="entry name" value="CztS_silS_copS"/>
</dbReference>
<dbReference type="SUPFAM" id="SSF47384">
    <property type="entry name" value="Homodimeric domain of signal transducing histidine kinase"/>
    <property type="match status" value="1"/>
</dbReference>
<dbReference type="InterPro" id="IPR036097">
    <property type="entry name" value="HisK_dim/P_sf"/>
</dbReference>
<dbReference type="Pfam" id="PF21085">
    <property type="entry name" value="CusS"/>
    <property type="match status" value="1"/>
</dbReference>
<reference evidence="17 18" key="1">
    <citation type="submission" date="2024-04" db="EMBL/GenBank/DDBJ databases">
        <title>Dissimilatory iodate-reducing microorganisms contribute to the enrichment of iodine in groundwater.</title>
        <authorList>
            <person name="Jiang Z."/>
        </authorList>
    </citation>
    <scope>NUCLEOTIDE SEQUENCE [LARGE SCALE GENOMIC DNA]</scope>
    <source>
        <strain evidence="17 18">NCP973</strain>
    </source>
</reference>
<dbReference type="InterPro" id="IPR048590">
    <property type="entry name" value="CusS-like_sensor"/>
</dbReference>
<keyword evidence="18" id="KW-1185">Reference proteome</keyword>
<feature type="domain" description="HAMP" evidence="16">
    <location>
        <begin position="190"/>
        <end position="243"/>
    </location>
</feature>
<sequence length="466" mass="51646">MTPIRGPSLTLRLTLLFALASAFVLFLLGLLIGNAVERHFEEQDLDVLTGKMQLARHVLERKPDSQPKETLTQQLDDALTGHHGLIVAVYDQNGEMLYANEAMVFPQNLLSIGATPRREQPVKWNSNDGQPWRGVSSMVKGTDGGGSYTVAIATEITRHEHFMTSFRQTLWGFMSLATLAMGLLGWFVVRRGLLPLLAIKRQAAEITANRLHTRLPVEAIPRELADLADTLNGMLSRLEESFQRLSDFSSDLAHELRTPVSNLLTQTQVTLSKARSAEDYRDILASNAEEFERLSRTISDMLFLAKADNNQIIPNREAIDLAEEIGDLLEYYDVLAEEKSIALSLSGSGQIVGDRLMLRRAVSNLLSNALRHTPNEGKVTVRVDNNREGRILVSVENTGSDIPTEHLPRLFDRFYRVDSSRLRTTENSGLGLAITQSIVLAHGGDVGVNSEGGKTRFTLSLPCAHQ</sequence>
<dbReference type="InterPro" id="IPR003661">
    <property type="entry name" value="HisK_dim/P_dom"/>
</dbReference>
<dbReference type="CDD" id="cd00075">
    <property type="entry name" value="HATPase"/>
    <property type="match status" value="1"/>
</dbReference>